<dbReference type="InterPro" id="IPR026015">
    <property type="entry name" value="ATP_synth_OSCP/delta_N_sf"/>
</dbReference>
<protein>
    <recommendedName>
        <fullName evidence="8">ATP synthase subunit delta</fullName>
    </recommendedName>
    <alternativeName>
        <fullName evidence="8">ATP synthase F(1) sector subunit delta</fullName>
    </alternativeName>
    <alternativeName>
        <fullName evidence="8">F-type ATPase subunit delta</fullName>
        <shortName evidence="8">F-ATPase subunit delta</shortName>
    </alternativeName>
</protein>
<evidence type="ECO:0000256" key="8">
    <source>
        <dbReference type="HAMAP-Rule" id="MF_01416"/>
    </source>
</evidence>
<keyword evidence="8" id="KW-1003">Cell membrane</keyword>
<dbReference type="PANTHER" id="PTHR11910">
    <property type="entry name" value="ATP SYNTHASE DELTA CHAIN"/>
    <property type="match status" value="1"/>
</dbReference>
<dbReference type="HAMAP" id="MF_01416">
    <property type="entry name" value="ATP_synth_delta_bact"/>
    <property type="match status" value="1"/>
</dbReference>
<organism evidence="9 10">
    <name type="scientific">Candidatus Annandia adelgestsuga</name>
    <dbReference type="NCBI Taxonomy" id="1302411"/>
    <lineage>
        <taxon>Bacteria</taxon>
        <taxon>Pseudomonadati</taxon>
        <taxon>Pseudomonadota</taxon>
        <taxon>Gammaproteobacteria</taxon>
        <taxon>Enterobacterales</taxon>
        <taxon>Enterobacteriaceae</taxon>
        <taxon>Candidatus Annandia</taxon>
    </lineage>
</organism>
<gene>
    <name evidence="8 9" type="primary">atpH</name>
    <name evidence="9" type="ORF">C3B56_00117</name>
</gene>
<evidence type="ECO:0000313" key="10">
    <source>
        <dbReference type="Proteomes" id="UP000274458"/>
    </source>
</evidence>
<accession>A0A3S9J789</accession>
<proteinExistence type="inferred from homology"/>
<dbReference type="KEGG" id="aade:C3B56_00117"/>
<keyword evidence="4 8" id="KW-0406">Ion transport</keyword>
<evidence type="ECO:0000256" key="5">
    <source>
        <dbReference type="ARBA" id="ARBA00023136"/>
    </source>
</evidence>
<comment type="subcellular location">
    <subcellularLocation>
        <location evidence="8">Cell membrane</location>
        <topology evidence="8">Peripheral membrane protein</topology>
    </subcellularLocation>
    <subcellularLocation>
        <location evidence="1">Membrane</location>
    </subcellularLocation>
</comment>
<dbReference type="NCBIfam" id="TIGR01145">
    <property type="entry name" value="ATP_synt_delta"/>
    <property type="match status" value="1"/>
</dbReference>
<evidence type="ECO:0000256" key="4">
    <source>
        <dbReference type="ARBA" id="ARBA00023065"/>
    </source>
</evidence>
<name>A0A3S9J789_9ENTR</name>
<dbReference type="Pfam" id="PF00213">
    <property type="entry name" value="OSCP"/>
    <property type="match status" value="1"/>
</dbReference>
<keyword evidence="3 8" id="KW-0375">Hydrogen ion transport</keyword>
<keyword evidence="5 8" id="KW-0472">Membrane</keyword>
<keyword evidence="6 8" id="KW-0139">CF(1)</keyword>
<dbReference type="GO" id="GO:0045259">
    <property type="term" value="C:proton-transporting ATP synthase complex"/>
    <property type="evidence" value="ECO:0007669"/>
    <property type="project" value="UniProtKB-KW"/>
</dbReference>
<evidence type="ECO:0000256" key="6">
    <source>
        <dbReference type="ARBA" id="ARBA00023196"/>
    </source>
</evidence>
<comment type="function">
    <text evidence="8">This protein is part of the stalk that links CF(0) to CF(1). It either transmits conformational changes from CF(0) to CF(1) or is implicated in proton conduction.</text>
</comment>
<evidence type="ECO:0000256" key="3">
    <source>
        <dbReference type="ARBA" id="ARBA00022781"/>
    </source>
</evidence>
<comment type="similarity">
    <text evidence="8">Belongs to the ATPase delta chain family.</text>
</comment>
<dbReference type="GO" id="GO:0046933">
    <property type="term" value="F:proton-transporting ATP synthase activity, rotational mechanism"/>
    <property type="evidence" value="ECO:0007669"/>
    <property type="project" value="UniProtKB-UniRule"/>
</dbReference>
<dbReference type="GO" id="GO:0005886">
    <property type="term" value="C:plasma membrane"/>
    <property type="evidence" value="ECO:0007669"/>
    <property type="project" value="UniProtKB-SubCell"/>
</dbReference>
<dbReference type="InterPro" id="IPR000711">
    <property type="entry name" value="ATPase_OSCP/dsu"/>
</dbReference>
<dbReference type="RefSeq" id="WP_126071494.1">
    <property type="nucleotide sequence ID" value="NZ_CP026513.1"/>
</dbReference>
<evidence type="ECO:0000256" key="7">
    <source>
        <dbReference type="ARBA" id="ARBA00023310"/>
    </source>
</evidence>
<sequence>MNIKIIKLIRIYANSIFNFSIENKKINYWYYMLHITSKVICNIYTNKKLLNYINLNNLHKIIKNYFIKNKINYYYINFISILIKNNRLKLLPEIFKKFKKLRYKYYKINKINFVTVNEKYNDKIDIIKKKIKKKYFNKIIFKNKFKKNIISGIIIYNNKKIVDYSILHKINCIEKCLKF</sequence>
<dbReference type="Gene3D" id="1.10.520.20">
    <property type="entry name" value="N-terminal domain of the delta subunit of the F1F0-ATP synthase"/>
    <property type="match status" value="1"/>
</dbReference>
<dbReference type="SUPFAM" id="SSF47928">
    <property type="entry name" value="N-terminal domain of the delta subunit of the F1F0-ATP synthase"/>
    <property type="match status" value="1"/>
</dbReference>
<evidence type="ECO:0000256" key="1">
    <source>
        <dbReference type="ARBA" id="ARBA00004370"/>
    </source>
</evidence>
<keyword evidence="7 8" id="KW-0066">ATP synthesis</keyword>
<keyword evidence="2 8" id="KW-0813">Transport</keyword>
<dbReference type="EMBL" id="CP026513">
    <property type="protein sequence ID" value="AZP36228.1"/>
    <property type="molecule type" value="Genomic_DNA"/>
</dbReference>
<evidence type="ECO:0000256" key="2">
    <source>
        <dbReference type="ARBA" id="ARBA00022448"/>
    </source>
</evidence>
<dbReference type="PRINTS" id="PR00125">
    <property type="entry name" value="ATPASEDELTA"/>
</dbReference>
<keyword evidence="10" id="KW-1185">Reference proteome</keyword>
<comment type="function">
    <text evidence="8">F(1)F(0) ATP synthase produces ATP from ADP in the presence of a proton or sodium gradient. F-type ATPases consist of two structural domains, F(1) containing the extramembraneous catalytic core and F(0) containing the membrane proton channel, linked together by a central stalk and a peripheral stalk. During catalysis, ATP synthesis in the catalytic domain of F(1) is coupled via a rotary mechanism of the central stalk subunits to proton translocation.</text>
</comment>
<dbReference type="Proteomes" id="UP000274458">
    <property type="component" value="Chromosome"/>
</dbReference>
<evidence type="ECO:0000313" key="9">
    <source>
        <dbReference type="EMBL" id="AZP36228.1"/>
    </source>
</evidence>
<dbReference type="AlphaFoldDB" id="A0A3S9J789"/>
<reference evidence="9 10" key="1">
    <citation type="journal article" date="2018" name="Genome Biol. Evol.">
        <title>Partnering With a Pest: Genomes of Hemlock Woolly Adelgid Symbionts Reveal Atypical Nutritional Provisioning Patterns in Dual-Obligate Bacteria.</title>
        <authorList>
            <person name="Weglarz K.M."/>
            <person name="Havill N.P."/>
            <person name="Burke G.R."/>
            <person name="von Dohlen C.D."/>
        </authorList>
    </citation>
    <scope>NUCLEOTIDE SEQUENCE [LARGE SCALE GENOMIC DNA]</scope>
    <source>
        <strain evidence="9">ENA</strain>
    </source>
</reference>